<dbReference type="Proteomes" id="UP000821865">
    <property type="component" value="Chromosome 10"/>
</dbReference>
<dbReference type="EMBL" id="CM023479">
    <property type="protein sequence ID" value="KAH7974884.1"/>
    <property type="molecule type" value="Genomic_DNA"/>
</dbReference>
<sequence>MNILKLSAYPTYLLSLLTCTVVLGAAVDVIIVEDTASPCSANEFKCAGSDVCIADCDDGSDEENCAVARKCSATEFQCTNRQCISSWRRCDGQYDCDDHSDETAPFCGAETCHPDHFQCENRTGACIPSEWRDCSSKEFECANGQCIRRAWLCDGYRDCLDGSDEDASTTCNTTACRGDEFPCGPAGGGCVPGKFRCDGYGDCTDGSDEKDCPVSGATSEFACNDGQRVPLWSCCDGYANCDDGSDETADVCHALGWCAGNELTCDSPERSCVPAAFACDGYEDCVGGSDERNCAGSACSSEEFACKNGQCVPKGSLCDGHLDCEDGSDEHRTICALNACRPDEFACKNPRGSCVSSALRCNGSVDCEDGSDEMGC</sequence>
<gene>
    <name evidence="1" type="ORF">HPB49_020819</name>
</gene>
<proteinExistence type="predicted"/>
<reference evidence="1" key="1">
    <citation type="submission" date="2020-05" db="EMBL/GenBank/DDBJ databases">
        <title>Large-scale comparative analyses of tick genomes elucidate their genetic diversity and vector capacities.</title>
        <authorList>
            <person name="Jia N."/>
            <person name="Wang J."/>
            <person name="Shi W."/>
            <person name="Du L."/>
            <person name="Sun Y."/>
            <person name="Zhan W."/>
            <person name="Jiang J."/>
            <person name="Wang Q."/>
            <person name="Zhang B."/>
            <person name="Ji P."/>
            <person name="Sakyi L.B."/>
            <person name="Cui X."/>
            <person name="Yuan T."/>
            <person name="Jiang B."/>
            <person name="Yang W."/>
            <person name="Lam T.T.-Y."/>
            <person name="Chang Q."/>
            <person name="Ding S."/>
            <person name="Wang X."/>
            <person name="Zhu J."/>
            <person name="Ruan X."/>
            <person name="Zhao L."/>
            <person name="Wei J."/>
            <person name="Que T."/>
            <person name="Du C."/>
            <person name="Cheng J."/>
            <person name="Dai P."/>
            <person name="Han X."/>
            <person name="Huang E."/>
            <person name="Gao Y."/>
            <person name="Liu J."/>
            <person name="Shao H."/>
            <person name="Ye R."/>
            <person name="Li L."/>
            <person name="Wei W."/>
            <person name="Wang X."/>
            <person name="Wang C."/>
            <person name="Yang T."/>
            <person name="Huo Q."/>
            <person name="Li W."/>
            <person name="Guo W."/>
            <person name="Chen H."/>
            <person name="Zhou L."/>
            <person name="Ni X."/>
            <person name="Tian J."/>
            <person name="Zhou Y."/>
            <person name="Sheng Y."/>
            <person name="Liu T."/>
            <person name="Pan Y."/>
            <person name="Xia L."/>
            <person name="Li J."/>
            <person name="Zhao F."/>
            <person name="Cao W."/>
        </authorList>
    </citation>
    <scope>NUCLEOTIDE SEQUENCE</scope>
    <source>
        <strain evidence="1">Dsil-2018</strain>
    </source>
</reference>
<organism evidence="1 2">
    <name type="scientific">Dermacentor silvarum</name>
    <name type="common">Tick</name>
    <dbReference type="NCBI Taxonomy" id="543639"/>
    <lineage>
        <taxon>Eukaryota</taxon>
        <taxon>Metazoa</taxon>
        <taxon>Ecdysozoa</taxon>
        <taxon>Arthropoda</taxon>
        <taxon>Chelicerata</taxon>
        <taxon>Arachnida</taxon>
        <taxon>Acari</taxon>
        <taxon>Parasitiformes</taxon>
        <taxon>Ixodida</taxon>
        <taxon>Ixodoidea</taxon>
        <taxon>Ixodidae</taxon>
        <taxon>Rhipicephalinae</taxon>
        <taxon>Dermacentor</taxon>
    </lineage>
</organism>
<protein>
    <submittedName>
        <fullName evidence="1">Uncharacterized protein</fullName>
    </submittedName>
</protein>
<keyword evidence="2" id="KW-1185">Reference proteome</keyword>
<comment type="caution">
    <text evidence="1">The sequence shown here is derived from an EMBL/GenBank/DDBJ whole genome shotgun (WGS) entry which is preliminary data.</text>
</comment>
<name>A0ACB8DR83_DERSI</name>
<accession>A0ACB8DR83</accession>
<evidence type="ECO:0000313" key="1">
    <source>
        <dbReference type="EMBL" id="KAH7974884.1"/>
    </source>
</evidence>
<evidence type="ECO:0000313" key="2">
    <source>
        <dbReference type="Proteomes" id="UP000821865"/>
    </source>
</evidence>